<feature type="region of interest" description="Disordered" evidence="1">
    <location>
        <begin position="315"/>
        <end position="395"/>
    </location>
</feature>
<dbReference type="KEGG" id="dci:113470810"/>
<organism evidence="2 3">
    <name type="scientific">Diaphorina citri</name>
    <name type="common">Asian citrus psyllid</name>
    <dbReference type="NCBI Taxonomy" id="121845"/>
    <lineage>
        <taxon>Eukaryota</taxon>
        <taxon>Metazoa</taxon>
        <taxon>Ecdysozoa</taxon>
        <taxon>Arthropoda</taxon>
        <taxon>Hexapoda</taxon>
        <taxon>Insecta</taxon>
        <taxon>Pterygota</taxon>
        <taxon>Neoptera</taxon>
        <taxon>Paraneoptera</taxon>
        <taxon>Hemiptera</taxon>
        <taxon>Sternorrhyncha</taxon>
        <taxon>Psylloidea</taxon>
        <taxon>Psyllidae</taxon>
        <taxon>Diaphorininae</taxon>
        <taxon>Diaphorina</taxon>
    </lineage>
</organism>
<name>A0A3Q0JF72_DIACI</name>
<evidence type="ECO:0000313" key="2">
    <source>
        <dbReference type="Proteomes" id="UP000079169"/>
    </source>
</evidence>
<dbReference type="AlphaFoldDB" id="A0A3Q0JF72"/>
<evidence type="ECO:0000313" key="3">
    <source>
        <dbReference type="RefSeq" id="XP_026685330.1"/>
    </source>
</evidence>
<protein>
    <submittedName>
        <fullName evidence="3">Uncharacterized protein LOC113470810</fullName>
    </submittedName>
</protein>
<keyword evidence="2" id="KW-1185">Reference proteome</keyword>
<reference evidence="3" key="1">
    <citation type="submission" date="2025-08" db="UniProtKB">
        <authorList>
            <consortium name="RefSeq"/>
        </authorList>
    </citation>
    <scope>IDENTIFICATION</scope>
</reference>
<dbReference type="RefSeq" id="XP_026685330.1">
    <property type="nucleotide sequence ID" value="XM_026829529.1"/>
</dbReference>
<feature type="region of interest" description="Disordered" evidence="1">
    <location>
        <begin position="422"/>
        <end position="469"/>
    </location>
</feature>
<gene>
    <name evidence="3" type="primary">LOC113470810</name>
</gene>
<feature type="compositionally biased region" description="Polar residues" evidence="1">
    <location>
        <begin position="328"/>
        <end position="351"/>
    </location>
</feature>
<accession>A0A3Q0JF72</accession>
<feature type="compositionally biased region" description="Polar residues" evidence="1">
    <location>
        <begin position="359"/>
        <end position="369"/>
    </location>
</feature>
<feature type="compositionally biased region" description="Low complexity" evidence="1">
    <location>
        <begin position="384"/>
        <end position="395"/>
    </location>
</feature>
<dbReference type="Proteomes" id="UP000079169">
    <property type="component" value="Unplaced"/>
</dbReference>
<dbReference type="PaxDb" id="121845-A0A3Q0JF72"/>
<dbReference type="GeneID" id="113470810"/>
<evidence type="ECO:0000256" key="1">
    <source>
        <dbReference type="SAM" id="MobiDB-lite"/>
    </source>
</evidence>
<feature type="compositionally biased region" description="Acidic residues" evidence="1">
    <location>
        <begin position="424"/>
        <end position="434"/>
    </location>
</feature>
<proteinExistence type="predicted"/>
<sequence length="469" mass="52172">MNRTTGLQFGNGILPGYLSDERTIVCTQPVKLTLNPGINVFKLWYNADGHFLVGIFGTGEFQTVSRCKLNLLLSQVSLHVSQLVTDIVTKLSTLLQAGPGTWEHGTAYTAFIEAFCPRKYFDPGTNINERVQIKVDVLQKLESLLMENILSYNFDSVLSTIAAPNSSSTSLTNPLDGVIVQAILQCQEIFQDAVFGERYLELNAPHYHRLLVSFKQTSASQLTVKKGSKLSKLMKSSMSLQQKKTKSKLTAATASKFSILNSLLGDIIERNASEFFTLLAATPGVETADVIQQYRYSGTFDRKVNWKQGNCLEDIPDDGDNSGEHSTDALNSCENEPSISEYSENSGNNDQGDTRESGNSRGDCQYTTEDTMDTDQNDHVGTFEETNNDYQQDNNEYQPSCDRIVDEENNQGYEGWNASMNSMEEQDCGTTEDEGLPRHGRRGGTERITSRRARQNQDDNAEPLLNSED</sequence>